<dbReference type="GO" id="GO:0005737">
    <property type="term" value="C:cytoplasm"/>
    <property type="evidence" value="ECO:0007669"/>
    <property type="project" value="TreeGrafter"/>
</dbReference>
<dbReference type="GO" id="GO:0005730">
    <property type="term" value="C:nucleolus"/>
    <property type="evidence" value="ECO:0007669"/>
    <property type="project" value="TreeGrafter"/>
</dbReference>
<accession>A0A8C7RBM0</accession>
<reference evidence="1" key="3">
    <citation type="submission" date="2025-09" db="UniProtKB">
        <authorList>
            <consortium name="Ensembl"/>
        </authorList>
    </citation>
    <scope>IDENTIFICATION</scope>
</reference>
<dbReference type="PANTHER" id="PTHR13493:SF3">
    <property type="entry name" value="RRNA N6-ADENOSINE-METHYLTRANSFERASE ZCCHC4"/>
    <property type="match status" value="1"/>
</dbReference>
<proteinExistence type="predicted"/>
<dbReference type="Proteomes" id="UP000694395">
    <property type="component" value="Chromosome 21"/>
</dbReference>
<organism evidence="1 2">
    <name type="scientific">Oncorhynchus mykiss</name>
    <name type="common">Rainbow trout</name>
    <name type="synonym">Salmo gairdneri</name>
    <dbReference type="NCBI Taxonomy" id="8022"/>
    <lineage>
        <taxon>Eukaryota</taxon>
        <taxon>Metazoa</taxon>
        <taxon>Chordata</taxon>
        <taxon>Craniata</taxon>
        <taxon>Vertebrata</taxon>
        <taxon>Euteleostomi</taxon>
        <taxon>Actinopterygii</taxon>
        <taxon>Neopterygii</taxon>
        <taxon>Teleostei</taxon>
        <taxon>Protacanthopterygii</taxon>
        <taxon>Salmoniformes</taxon>
        <taxon>Salmonidae</taxon>
        <taxon>Salmoninae</taxon>
        <taxon>Oncorhynchus</taxon>
    </lineage>
</organism>
<protein>
    <submittedName>
        <fullName evidence="1">Uncharacterized protein</fullName>
    </submittedName>
</protein>
<dbReference type="InterPro" id="IPR039846">
    <property type="entry name" value="ZCCHC4"/>
</dbReference>
<dbReference type="AlphaFoldDB" id="A0A8C7RBM0"/>
<dbReference type="GO" id="GO:0008988">
    <property type="term" value="F:rRNA (adenine-N6-)-methyltransferase activity"/>
    <property type="evidence" value="ECO:0007669"/>
    <property type="project" value="InterPro"/>
</dbReference>
<dbReference type="Ensembl" id="ENSOMYT00000053391.2">
    <property type="protein sequence ID" value="ENSOMYP00000049106.2"/>
    <property type="gene ID" value="ENSOMYG00000022315.2"/>
</dbReference>
<reference evidence="1" key="2">
    <citation type="submission" date="2025-08" db="UniProtKB">
        <authorList>
            <consortium name="Ensembl"/>
        </authorList>
    </citation>
    <scope>IDENTIFICATION</scope>
</reference>
<sequence length="312" mass="35535">MPTSTNQEYCSRPPLHNILQLLFLTGEWEGHAPHKMSQANDITEARLSRPSLMLKPLENKKYLFADHSCHFLLDNIAGMPRLYELIKLRNQEGKGDPMKSLLNLMIVLKFNMFTHHFFRGEVKFHVMFLDRQRAGLIMVSDPPFGGLVKPLRKLQTSNSLLRGTGTHTNLTPPDIILPKAEGYRLSVLSLFFQDGKQGKYSWRHCQPCGRCAPPGTTPVGTAQVWKAATTGSLKHKRRACPLKDRGPVRSEFTVLHIPRLSTQRNTEMDRQGWHQTTVCSQLYPCQYSLVTHPKWRVSLRVCADCVCLCECV</sequence>
<evidence type="ECO:0000313" key="2">
    <source>
        <dbReference type="Proteomes" id="UP000694395"/>
    </source>
</evidence>
<keyword evidence="2" id="KW-1185">Reference proteome</keyword>
<name>A0A8C7RBM0_ONCMY</name>
<evidence type="ECO:0000313" key="1">
    <source>
        <dbReference type="Ensembl" id="ENSOMYP00000049106.2"/>
    </source>
</evidence>
<reference evidence="1" key="1">
    <citation type="submission" date="2020-07" db="EMBL/GenBank/DDBJ databases">
        <title>A long reads based de novo assembly of the rainbow trout Arlee double haploid line genome.</title>
        <authorList>
            <person name="Gao G."/>
            <person name="Palti Y."/>
        </authorList>
    </citation>
    <scope>NUCLEOTIDE SEQUENCE [LARGE SCALE GENOMIC DNA]</scope>
</reference>
<dbReference type="PANTHER" id="PTHR13493">
    <property type="entry name" value="ZINC FINGER CCHC DOMAIN-CONTAINING"/>
    <property type="match status" value="1"/>
</dbReference>